<dbReference type="InterPro" id="IPR044946">
    <property type="entry name" value="Restrct_endonuc_typeI_TRD_sf"/>
</dbReference>
<dbReference type="SUPFAM" id="SSF116734">
    <property type="entry name" value="DNA methylase specificity domain"/>
    <property type="match status" value="1"/>
</dbReference>
<dbReference type="RefSeq" id="WP_338754484.1">
    <property type="nucleotide sequence ID" value="NZ_CP147404.1"/>
</dbReference>
<evidence type="ECO:0000256" key="1">
    <source>
        <dbReference type="ARBA" id="ARBA00022747"/>
    </source>
</evidence>
<sequence>MRPLFELEKTLINVDWKVLKIKRVLDTPITDGPHETPELLDEGIPFLSAESVKKGKLDFNLKRGYISREDHGKYIKKCKPQRDDIFMIKSGATTHTWIFHYYDCCFTS</sequence>
<organism evidence="3 4">
    <name type="scientific">Bacillus kandeliae</name>
    <dbReference type="NCBI Taxonomy" id="3129297"/>
    <lineage>
        <taxon>Bacteria</taxon>
        <taxon>Bacillati</taxon>
        <taxon>Bacillota</taxon>
        <taxon>Bacilli</taxon>
        <taxon>Bacillales</taxon>
        <taxon>Bacillaceae</taxon>
        <taxon>Bacillus</taxon>
    </lineage>
</organism>
<keyword evidence="2" id="KW-0238">DNA-binding</keyword>
<keyword evidence="4" id="KW-1185">Reference proteome</keyword>
<evidence type="ECO:0000313" key="4">
    <source>
        <dbReference type="Proteomes" id="UP001387364"/>
    </source>
</evidence>
<gene>
    <name evidence="3" type="ORF">WDJ61_08665</name>
</gene>
<accession>A0ABZ2NB85</accession>
<reference evidence="3 4" key="1">
    <citation type="submission" date="2024-02" db="EMBL/GenBank/DDBJ databases">
        <title>Seven novel Bacillus-like species.</title>
        <authorList>
            <person name="Liu G."/>
        </authorList>
    </citation>
    <scope>NUCLEOTIDE SEQUENCE [LARGE SCALE GENOMIC DNA]</scope>
    <source>
        <strain evidence="3 4">FJAT-52991</strain>
    </source>
</reference>
<dbReference type="Proteomes" id="UP001387364">
    <property type="component" value="Chromosome"/>
</dbReference>
<keyword evidence="1" id="KW-0680">Restriction system</keyword>
<evidence type="ECO:0000313" key="3">
    <source>
        <dbReference type="EMBL" id="WXB94679.1"/>
    </source>
</evidence>
<evidence type="ECO:0000256" key="2">
    <source>
        <dbReference type="ARBA" id="ARBA00023125"/>
    </source>
</evidence>
<dbReference type="EMBL" id="CP147404">
    <property type="protein sequence ID" value="WXB94679.1"/>
    <property type="molecule type" value="Genomic_DNA"/>
</dbReference>
<protein>
    <recommendedName>
        <fullName evidence="5">Restriction endonuclease subunit S</fullName>
    </recommendedName>
</protein>
<proteinExistence type="predicted"/>
<evidence type="ECO:0008006" key="5">
    <source>
        <dbReference type="Google" id="ProtNLM"/>
    </source>
</evidence>
<dbReference type="Gene3D" id="3.90.220.20">
    <property type="entry name" value="DNA methylase specificity domains"/>
    <property type="match status" value="1"/>
</dbReference>
<name>A0ABZ2NB85_9BACI</name>